<organism evidence="1">
    <name type="scientific">marine metagenome</name>
    <dbReference type="NCBI Taxonomy" id="408172"/>
    <lineage>
        <taxon>unclassified sequences</taxon>
        <taxon>metagenomes</taxon>
        <taxon>ecological metagenomes</taxon>
    </lineage>
</organism>
<sequence length="232" mass="27539">IQWKVNPTFAGAALMVKDMMILKIISDAQWKYPIYFAVTVPASNRLGLEPFLEMEGLVYRIRPHNVDGRNPINENRMWTNLMSGYGSEIWEQDLEANDWNEVEDEIWSKSYKPGYLFRNLGREDVFYFPTTNIRLLQNLRSAYMQLAAFHYMAFKDHERSDKERSEIHRDKALEVLMKMQDNIPEKTIRYDSKDLYYQVGRIFGELGNKDELRRILGNLVNREDLNTRDRLD</sequence>
<accession>A0A383E6I7</accession>
<proteinExistence type="predicted"/>
<name>A0A383E6I7_9ZZZZ</name>
<reference evidence="1" key="1">
    <citation type="submission" date="2018-05" db="EMBL/GenBank/DDBJ databases">
        <authorList>
            <person name="Lanie J.A."/>
            <person name="Ng W.-L."/>
            <person name="Kazmierczak K.M."/>
            <person name="Andrzejewski T.M."/>
            <person name="Davidsen T.M."/>
            <person name="Wayne K.J."/>
            <person name="Tettelin H."/>
            <person name="Glass J.I."/>
            <person name="Rusch D."/>
            <person name="Podicherti R."/>
            <person name="Tsui H.-C.T."/>
            <person name="Winkler M.E."/>
        </authorList>
    </citation>
    <scope>NUCLEOTIDE SEQUENCE</scope>
</reference>
<protein>
    <submittedName>
        <fullName evidence="1">Uncharacterized protein</fullName>
    </submittedName>
</protein>
<evidence type="ECO:0000313" key="1">
    <source>
        <dbReference type="EMBL" id="SVE52060.1"/>
    </source>
</evidence>
<feature type="non-terminal residue" evidence="1">
    <location>
        <position position="1"/>
    </location>
</feature>
<feature type="non-terminal residue" evidence="1">
    <location>
        <position position="232"/>
    </location>
</feature>
<gene>
    <name evidence="1" type="ORF">METZ01_LOCUS504914</name>
</gene>
<dbReference type="AlphaFoldDB" id="A0A383E6I7"/>
<dbReference type="EMBL" id="UINC01223034">
    <property type="protein sequence ID" value="SVE52060.1"/>
    <property type="molecule type" value="Genomic_DNA"/>
</dbReference>